<accession>A0A7R9WWP2</accession>
<protein>
    <submittedName>
        <fullName evidence="1">Uncharacterized protein</fullName>
    </submittedName>
</protein>
<dbReference type="EMBL" id="HBEF01013583">
    <property type="protein sequence ID" value="CAD8336387.1"/>
    <property type="molecule type" value="Transcribed_RNA"/>
</dbReference>
<reference evidence="1" key="1">
    <citation type="submission" date="2021-01" db="EMBL/GenBank/DDBJ databases">
        <authorList>
            <person name="Corre E."/>
            <person name="Pelletier E."/>
            <person name="Niang G."/>
            <person name="Scheremetjew M."/>
            <person name="Finn R."/>
            <person name="Kale V."/>
            <person name="Holt S."/>
            <person name="Cochrane G."/>
            <person name="Meng A."/>
            <person name="Brown T."/>
            <person name="Cohen L."/>
        </authorList>
    </citation>
    <scope>NUCLEOTIDE SEQUENCE</scope>
    <source>
        <strain evidence="1">CCMP3328</strain>
    </source>
</reference>
<dbReference type="AlphaFoldDB" id="A0A7R9WWP2"/>
<sequence length="112" mass="12959">MYESIGSCCLVAVWVCFLLQETRRFRRFALVMQHTIEIVATLRIVNLNHRSFFSGSYSKDACRVPTWAIRDCFEMLCWPKAVADRNQRGAVMVWHTMMDTGDIVLIVPETTP</sequence>
<proteinExistence type="predicted"/>
<gene>
    <name evidence="1" type="ORF">CAUS1442_LOCUS8515</name>
</gene>
<name>A0A7R9WWP2_9STRA</name>
<organism evidence="1">
    <name type="scientific">Craspedostauros australis</name>
    <dbReference type="NCBI Taxonomy" id="1486917"/>
    <lineage>
        <taxon>Eukaryota</taxon>
        <taxon>Sar</taxon>
        <taxon>Stramenopiles</taxon>
        <taxon>Ochrophyta</taxon>
        <taxon>Bacillariophyta</taxon>
        <taxon>Bacillariophyceae</taxon>
        <taxon>Bacillariophycidae</taxon>
        <taxon>Naviculales</taxon>
        <taxon>Naviculaceae</taxon>
        <taxon>Craspedostauros</taxon>
    </lineage>
</organism>
<evidence type="ECO:0000313" key="1">
    <source>
        <dbReference type="EMBL" id="CAD8336387.1"/>
    </source>
</evidence>